<dbReference type="EMBL" id="CAADIO010000005">
    <property type="protein sequence ID" value="VFR82188.1"/>
    <property type="molecule type" value="Genomic_DNA"/>
</dbReference>
<sequence length="348" mass="37098">MQGVAVELSGVRVLLGQDGSRVDTAGAPITVRPDGDLQLAGWAARVDWRAYASQDIDAAPTLAYRDADGTLCRLARWTWVRGERLRDGGWAFFYDAAGRPSGYAAYDAAGRPSGYAAYDARFGKGGQAPLQLSDAACLLRDAAGHVTRFVPAVCGEAAGGDVRYVRDEAGTLLRAIDHRPTGQPHTVVEFGADGKQKRRLTLASARGVMVSGQGNPAFVMPAQTRERVMVWQEEGGNAVETGIPDEPWRIVRLDAGFAQDDPGARSWDPAWQTVVVSGASDATGRVKPDPVASRQVSDALREHPGRVFWYVDGSTRFLLVPSLAPQVWAACVDAANVAPGACAPAGRR</sequence>
<reference evidence="1" key="1">
    <citation type="submission" date="2019-03" db="EMBL/GenBank/DDBJ databases">
        <authorList>
            <person name="Danneels B."/>
        </authorList>
    </citation>
    <scope>NUCLEOTIDE SEQUENCE</scope>
</reference>
<proteinExistence type="predicted"/>
<organism evidence="1">
    <name type="scientific">plant metagenome</name>
    <dbReference type="NCBI Taxonomy" id="1297885"/>
    <lineage>
        <taxon>unclassified sequences</taxon>
        <taxon>metagenomes</taxon>
        <taxon>organismal metagenomes</taxon>
    </lineage>
</organism>
<dbReference type="AlphaFoldDB" id="A0A484U560"/>
<gene>
    <name evidence="1" type="ORF">RAN3_3110</name>
</gene>
<evidence type="ECO:0000313" key="1">
    <source>
        <dbReference type="EMBL" id="VFR82188.1"/>
    </source>
</evidence>
<protein>
    <submittedName>
        <fullName evidence="1">Uncharacterized protein</fullName>
    </submittedName>
</protein>
<accession>A0A484U560</accession>
<name>A0A484U560_9ZZZZ</name>